<comment type="caution">
    <text evidence="2">The sequence shown here is derived from an EMBL/GenBank/DDBJ whole genome shotgun (WGS) entry which is preliminary data.</text>
</comment>
<dbReference type="EMBL" id="JBFDAA010000002">
    <property type="protein sequence ID" value="KAL1139511.1"/>
    <property type="molecule type" value="Genomic_DNA"/>
</dbReference>
<keyword evidence="3" id="KW-1185">Reference proteome</keyword>
<name>A0ABD0YU85_9HEMI</name>
<sequence length="175" mass="19008">MVISRNRFGPTNYECSWDVLDAAHSSGGCTKPVLITAVAVVLGSCLADRECAVVQTTDVRSPCFLQVVPGLQEDVPPFAYLANLPEPSPGVPCPVLQTLNEEAPCYTLGRSTADGDVPAYYLTVPLPQGADDTEILIERLRTKKRRSEEPQPLQEDDNVVPHLGTETTYGVPRKL</sequence>
<accession>A0ABD0YU85</accession>
<proteinExistence type="predicted"/>
<dbReference type="AlphaFoldDB" id="A0ABD0YU85"/>
<protein>
    <submittedName>
        <fullName evidence="2">Uncharacterized protein</fullName>
    </submittedName>
</protein>
<reference evidence="2 3" key="1">
    <citation type="submission" date="2024-07" db="EMBL/GenBank/DDBJ databases">
        <title>Chromosome-level genome assembly of the water stick insect Ranatra chinensis (Heteroptera: Nepidae).</title>
        <authorList>
            <person name="Liu X."/>
        </authorList>
    </citation>
    <scope>NUCLEOTIDE SEQUENCE [LARGE SCALE GENOMIC DNA]</scope>
    <source>
        <strain evidence="2">Cailab_2021Rc</strain>
        <tissue evidence="2">Muscle</tissue>
    </source>
</reference>
<evidence type="ECO:0000313" key="2">
    <source>
        <dbReference type="EMBL" id="KAL1139511.1"/>
    </source>
</evidence>
<evidence type="ECO:0000313" key="3">
    <source>
        <dbReference type="Proteomes" id="UP001558652"/>
    </source>
</evidence>
<feature type="region of interest" description="Disordered" evidence="1">
    <location>
        <begin position="142"/>
        <end position="175"/>
    </location>
</feature>
<gene>
    <name evidence="2" type="ORF">AAG570_006494</name>
</gene>
<dbReference type="Proteomes" id="UP001558652">
    <property type="component" value="Unassembled WGS sequence"/>
</dbReference>
<organism evidence="2 3">
    <name type="scientific">Ranatra chinensis</name>
    <dbReference type="NCBI Taxonomy" id="642074"/>
    <lineage>
        <taxon>Eukaryota</taxon>
        <taxon>Metazoa</taxon>
        <taxon>Ecdysozoa</taxon>
        <taxon>Arthropoda</taxon>
        <taxon>Hexapoda</taxon>
        <taxon>Insecta</taxon>
        <taxon>Pterygota</taxon>
        <taxon>Neoptera</taxon>
        <taxon>Paraneoptera</taxon>
        <taxon>Hemiptera</taxon>
        <taxon>Heteroptera</taxon>
        <taxon>Panheteroptera</taxon>
        <taxon>Nepomorpha</taxon>
        <taxon>Nepidae</taxon>
        <taxon>Ranatrinae</taxon>
        <taxon>Ranatra</taxon>
    </lineage>
</organism>
<evidence type="ECO:0000256" key="1">
    <source>
        <dbReference type="SAM" id="MobiDB-lite"/>
    </source>
</evidence>